<evidence type="ECO:0000256" key="3">
    <source>
        <dbReference type="ARBA" id="ARBA00022676"/>
    </source>
</evidence>
<dbReference type="GO" id="GO:0051301">
    <property type="term" value="P:cell division"/>
    <property type="evidence" value="ECO:0007669"/>
    <property type="project" value="UniProtKB-KW"/>
</dbReference>
<dbReference type="GO" id="GO:0051991">
    <property type="term" value="F:UDP-N-acetyl-D-glucosamine:N-acetylmuramoyl-L-alanyl-D-glutamyl-meso-2,6-diaminopimelyl-D-alanyl-D-alanine-diphosphoundecaprenol 4-beta-N-acetylglucosaminlytransferase activity"/>
    <property type="evidence" value="ECO:0007669"/>
    <property type="project" value="RHEA"/>
</dbReference>
<keyword evidence="14" id="KW-1185">Reference proteome</keyword>
<feature type="binding site" evidence="10">
    <location>
        <position position="301"/>
    </location>
    <ligand>
        <name>UDP-N-acetyl-alpha-D-glucosamine</name>
        <dbReference type="ChEBI" id="CHEBI:57705"/>
    </ligand>
</feature>
<dbReference type="InterPro" id="IPR007235">
    <property type="entry name" value="Glyco_trans_28_C"/>
</dbReference>
<evidence type="ECO:0000256" key="4">
    <source>
        <dbReference type="ARBA" id="ARBA00022679"/>
    </source>
</evidence>
<dbReference type="NCBIfam" id="TIGR01133">
    <property type="entry name" value="murG"/>
    <property type="match status" value="1"/>
</dbReference>
<comment type="caution">
    <text evidence="13">The sequence shown here is derived from an EMBL/GenBank/DDBJ whole genome shotgun (WGS) entry which is preliminary data.</text>
</comment>
<keyword evidence="2 10" id="KW-0132">Cell division</keyword>
<dbReference type="AlphaFoldDB" id="A0A6A7K770"/>
<name>A0A6A7K770_9FIRM</name>
<keyword evidence="3 10" id="KW-0328">Glycosyltransferase</keyword>
<dbReference type="PANTHER" id="PTHR21015:SF22">
    <property type="entry name" value="GLYCOSYLTRANSFERASE"/>
    <property type="match status" value="1"/>
</dbReference>
<evidence type="ECO:0000256" key="7">
    <source>
        <dbReference type="ARBA" id="ARBA00023136"/>
    </source>
</evidence>
<evidence type="ECO:0000256" key="6">
    <source>
        <dbReference type="ARBA" id="ARBA00022984"/>
    </source>
</evidence>
<comment type="caution">
    <text evidence="10">Lacks conserved residue(s) required for the propagation of feature annotation.</text>
</comment>
<feature type="binding site" evidence="10">
    <location>
        <position position="196"/>
    </location>
    <ligand>
        <name>UDP-N-acetyl-alpha-D-glucosamine</name>
        <dbReference type="ChEBI" id="CHEBI:57705"/>
    </ligand>
</feature>
<dbReference type="CDD" id="cd03785">
    <property type="entry name" value="GT28_MurG"/>
    <property type="match status" value="1"/>
</dbReference>
<evidence type="ECO:0000256" key="1">
    <source>
        <dbReference type="ARBA" id="ARBA00022475"/>
    </source>
</evidence>
<evidence type="ECO:0000313" key="13">
    <source>
        <dbReference type="EMBL" id="MPW25181.1"/>
    </source>
</evidence>
<accession>A0A6A7K770</accession>
<gene>
    <name evidence="10 13" type="primary">murG</name>
    <name evidence="13" type="ORF">GC105_05175</name>
</gene>
<dbReference type="GO" id="GO:0050511">
    <property type="term" value="F:undecaprenyldiphospho-muramoylpentapeptide beta-N-acetylglucosaminyltransferase activity"/>
    <property type="evidence" value="ECO:0007669"/>
    <property type="project" value="UniProtKB-UniRule"/>
</dbReference>
<dbReference type="EC" id="2.4.1.227" evidence="10"/>
<feature type="binding site" evidence="10">
    <location>
        <position position="166"/>
    </location>
    <ligand>
        <name>UDP-N-acetyl-alpha-D-glucosamine</name>
        <dbReference type="ChEBI" id="CHEBI:57705"/>
    </ligand>
</feature>
<evidence type="ECO:0000259" key="12">
    <source>
        <dbReference type="Pfam" id="PF04101"/>
    </source>
</evidence>
<sequence>MRVVVAAGGTGGHIYPGIAIAKYIISKHPDANIIFVGTDKGLEKDIVPKEGFEIKLIRVKGFERRLSIDTLQTIKQMFLGLSDAKKIIKDLKPDIVIGTGGYVCGPVLFAAWQEKVPTLIHEQNAFPGVTNKILSKFVDKVAVSFPEAISFFKDKKKVIVSGNPIRNDFKDNDRKRAREKLNIPFDAIVIVATGGSQGALTINKSMVEVVKKYNNQKNVYIIHVTGNNQYEDIIKMYREQGIITHNNINTQIIAYSYDMPNLLKACDLIISRAGAVTVSEICAIGRASILIPFPFATDNHQEFNAKVITDKKGGILILNKDLNGSTLIDSISEIIGDKEKLILMERISSELGILNGDETIYNEIKNLV</sequence>
<keyword evidence="8 10" id="KW-0131">Cell cycle</keyword>
<comment type="similarity">
    <text evidence="10">Belongs to the glycosyltransferase 28 family. MurG subfamily.</text>
</comment>
<dbReference type="UniPathway" id="UPA00219"/>
<dbReference type="GO" id="GO:0071555">
    <property type="term" value="P:cell wall organization"/>
    <property type="evidence" value="ECO:0007669"/>
    <property type="project" value="UniProtKB-KW"/>
</dbReference>
<feature type="binding site" evidence="10">
    <location>
        <begin position="10"/>
        <end position="12"/>
    </location>
    <ligand>
        <name>UDP-N-acetyl-alpha-D-glucosamine</name>
        <dbReference type="ChEBI" id="CHEBI:57705"/>
    </ligand>
</feature>
<dbReference type="PANTHER" id="PTHR21015">
    <property type="entry name" value="UDP-N-ACETYLGLUCOSAMINE--N-ACETYLMURAMYL-(PENTAPEPTIDE) PYROPHOSPHORYL-UNDECAPRENOL N-ACETYLGLUCOSAMINE TRANSFERASE 1"/>
    <property type="match status" value="1"/>
</dbReference>
<keyword evidence="1 10" id="KW-1003">Cell membrane</keyword>
<keyword evidence="5 10" id="KW-0133">Cell shape</keyword>
<proteinExistence type="inferred from homology"/>
<evidence type="ECO:0000256" key="5">
    <source>
        <dbReference type="ARBA" id="ARBA00022960"/>
    </source>
</evidence>
<dbReference type="InterPro" id="IPR006009">
    <property type="entry name" value="GlcNAc_MurG"/>
</dbReference>
<keyword evidence="9 10" id="KW-0961">Cell wall biogenesis/degradation</keyword>
<feature type="binding site" evidence="10">
    <location>
        <position position="124"/>
    </location>
    <ligand>
        <name>UDP-N-acetyl-alpha-D-glucosamine</name>
        <dbReference type="ChEBI" id="CHEBI:57705"/>
    </ligand>
</feature>
<evidence type="ECO:0000256" key="9">
    <source>
        <dbReference type="ARBA" id="ARBA00023316"/>
    </source>
</evidence>
<comment type="pathway">
    <text evidence="10">Cell wall biogenesis; peptidoglycan biosynthesis.</text>
</comment>
<dbReference type="Proteomes" id="UP000440004">
    <property type="component" value="Unassembled WGS sequence"/>
</dbReference>
<evidence type="ECO:0000256" key="8">
    <source>
        <dbReference type="ARBA" id="ARBA00023306"/>
    </source>
</evidence>
<protein>
    <recommendedName>
        <fullName evidence="10">UDP-N-acetylglucosamine--N-acetylmuramyl-(pentapeptide) pyrophosphoryl-undecaprenol N-acetylglucosamine transferase</fullName>
        <ecNumber evidence="10">2.4.1.227</ecNumber>
    </recommendedName>
    <alternativeName>
        <fullName evidence="10">Undecaprenyl-PP-MurNAc-pentapeptide-UDPGlcNAc GlcNAc transferase</fullName>
    </alternativeName>
</protein>
<feature type="domain" description="Glycosyltransferase family 28 N-terminal" evidence="11">
    <location>
        <begin position="3"/>
        <end position="142"/>
    </location>
</feature>
<dbReference type="GO" id="GO:0005886">
    <property type="term" value="C:plasma membrane"/>
    <property type="evidence" value="ECO:0007669"/>
    <property type="project" value="UniProtKB-SubCell"/>
</dbReference>
<feature type="domain" description="Glycosyl transferase family 28 C-terminal" evidence="12">
    <location>
        <begin position="189"/>
        <end position="348"/>
    </location>
</feature>
<dbReference type="GO" id="GO:0008360">
    <property type="term" value="P:regulation of cell shape"/>
    <property type="evidence" value="ECO:0007669"/>
    <property type="project" value="UniProtKB-KW"/>
</dbReference>
<reference evidence="13 14" key="1">
    <citation type="submission" date="2019-10" db="EMBL/GenBank/DDBJ databases">
        <title>Alkalibaculum tamaniensis sp.nov., a new alkaliphilic acetogen, isolated on methoxylated aromatics from a mud volcano.</title>
        <authorList>
            <person name="Khomyakova M.A."/>
            <person name="Merkel A.Y."/>
            <person name="Bonch-Osmolovskaya E.A."/>
            <person name="Slobodkin A.I."/>
        </authorList>
    </citation>
    <scope>NUCLEOTIDE SEQUENCE [LARGE SCALE GENOMIC DNA]</scope>
    <source>
        <strain evidence="13 14">M08DMB</strain>
    </source>
</reference>
<comment type="subcellular location">
    <subcellularLocation>
        <location evidence="10">Cell membrane</location>
        <topology evidence="10">Peripheral membrane protein</topology>
        <orientation evidence="10">Cytoplasmic side</orientation>
    </subcellularLocation>
</comment>
<dbReference type="Pfam" id="PF04101">
    <property type="entry name" value="Glyco_tran_28_C"/>
    <property type="match status" value="1"/>
</dbReference>
<dbReference type="SUPFAM" id="SSF53756">
    <property type="entry name" value="UDP-Glycosyltransferase/glycogen phosphorylase"/>
    <property type="match status" value="1"/>
</dbReference>
<evidence type="ECO:0000259" key="11">
    <source>
        <dbReference type="Pfam" id="PF03033"/>
    </source>
</evidence>
<dbReference type="InterPro" id="IPR004276">
    <property type="entry name" value="GlycoTrans_28_N"/>
</dbReference>
<evidence type="ECO:0000256" key="10">
    <source>
        <dbReference type="HAMAP-Rule" id="MF_00033"/>
    </source>
</evidence>
<dbReference type="GO" id="GO:0005975">
    <property type="term" value="P:carbohydrate metabolic process"/>
    <property type="evidence" value="ECO:0007669"/>
    <property type="project" value="InterPro"/>
</dbReference>
<comment type="function">
    <text evidence="10">Cell wall formation. Catalyzes the transfer of a GlcNAc subunit on undecaprenyl-pyrophosphoryl-MurNAc-pentapeptide (lipid intermediate I) to form undecaprenyl-pyrophosphoryl-MurNAc-(pentapeptide)GlcNAc (lipid intermediate II).</text>
</comment>
<dbReference type="RefSeq" id="WP_152802426.1">
    <property type="nucleotide sequence ID" value="NZ_WHNX01000006.1"/>
</dbReference>
<dbReference type="Pfam" id="PF03033">
    <property type="entry name" value="Glyco_transf_28"/>
    <property type="match status" value="1"/>
</dbReference>
<keyword evidence="6 10" id="KW-0573">Peptidoglycan synthesis</keyword>
<comment type="catalytic activity">
    <reaction evidence="10">
        <text>di-trans,octa-cis-undecaprenyl diphospho-N-acetyl-alpha-D-muramoyl-L-alanyl-D-glutamyl-meso-2,6-diaminopimeloyl-D-alanyl-D-alanine + UDP-N-acetyl-alpha-D-glucosamine = di-trans,octa-cis-undecaprenyl diphospho-[N-acetyl-alpha-D-glucosaminyl-(1-&gt;4)]-N-acetyl-alpha-D-muramoyl-L-alanyl-D-glutamyl-meso-2,6-diaminopimeloyl-D-alanyl-D-alanine + UDP + H(+)</text>
        <dbReference type="Rhea" id="RHEA:31227"/>
        <dbReference type="ChEBI" id="CHEBI:15378"/>
        <dbReference type="ChEBI" id="CHEBI:57705"/>
        <dbReference type="ChEBI" id="CHEBI:58223"/>
        <dbReference type="ChEBI" id="CHEBI:61387"/>
        <dbReference type="ChEBI" id="CHEBI:61388"/>
        <dbReference type="EC" id="2.4.1.227"/>
    </reaction>
</comment>
<keyword evidence="7 10" id="KW-0472">Membrane</keyword>
<dbReference type="EMBL" id="WHNX01000006">
    <property type="protein sequence ID" value="MPW25181.1"/>
    <property type="molecule type" value="Genomic_DNA"/>
</dbReference>
<evidence type="ECO:0000313" key="14">
    <source>
        <dbReference type="Proteomes" id="UP000440004"/>
    </source>
</evidence>
<dbReference type="GO" id="GO:0009252">
    <property type="term" value="P:peptidoglycan biosynthetic process"/>
    <property type="evidence" value="ECO:0007669"/>
    <property type="project" value="UniProtKB-UniRule"/>
</dbReference>
<keyword evidence="4 10" id="KW-0808">Transferase</keyword>
<evidence type="ECO:0000256" key="2">
    <source>
        <dbReference type="ARBA" id="ARBA00022618"/>
    </source>
</evidence>
<organism evidence="13 14">
    <name type="scientific">Alkalibaculum sporogenes</name>
    <dbReference type="NCBI Taxonomy" id="2655001"/>
    <lineage>
        <taxon>Bacteria</taxon>
        <taxon>Bacillati</taxon>
        <taxon>Bacillota</taxon>
        <taxon>Clostridia</taxon>
        <taxon>Eubacteriales</taxon>
        <taxon>Eubacteriaceae</taxon>
        <taxon>Alkalibaculum</taxon>
    </lineage>
</organism>
<dbReference type="Gene3D" id="3.40.50.2000">
    <property type="entry name" value="Glycogen Phosphorylase B"/>
    <property type="match status" value="2"/>
</dbReference>
<dbReference type="HAMAP" id="MF_00033">
    <property type="entry name" value="MurG"/>
    <property type="match status" value="1"/>
</dbReference>